<sequence length="218" mass="24779">MNFLIEVSNFLNSIPQWLSSFITALIGAFVGGWFTLRGVDREAKNTRAEAEKNSLELQLSVLKGIKGEVFTLISLYNKRMQAHIDNIRPGKPLLINFPVGDDNFTFYEQNAKIIAQLDDAARDSIINIYTYARSLIQSFKGNNQLVVDYEKILFDMADNNKNKDMYERLHAAKIEVMVDYAQGIKNIDAELRNAINEGFDVINQEIAAIQVKLKNLEL</sequence>
<dbReference type="RefSeq" id="WP_013318607.1">
    <property type="nucleotide sequence ID" value="NC_014500.1"/>
</dbReference>
<organism evidence="2 3">
    <name type="scientific">Dickeya dadantii (strain 3937)</name>
    <name type="common">Erwinia chrysanthemi (strain 3937)</name>
    <dbReference type="NCBI Taxonomy" id="198628"/>
    <lineage>
        <taxon>Bacteria</taxon>
        <taxon>Pseudomonadati</taxon>
        <taxon>Pseudomonadota</taxon>
        <taxon>Gammaproteobacteria</taxon>
        <taxon>Enterobacterales</taxon>
        <taxon>Pectobacteriaceae</taxon>
        <taxon>Dickeya</taxon>
    </lineage>
</organism>
<keyword evidence="1" id="KW-0812">Transmembrane</keyword>
<keyword evidence="1" id="KW-0472">Membrane</keyword>
<evidence type="ECO:0000313" key="2">
    <source>
        <dbReference type="EMBL" id="ADM99170.1"/>
    </source>
</evidence>
<accession>E0SJJ6</accession>
<protein>
    <submittedName>
        <fullName evidence="2">Uncharacterized protein</fullName>
    </submittedName>
</protein>
<reference evidence="2 3" key="1">
    <citation type="journal article" date="2011" name="J. Bacteriol.">
        <title>Genome sequence of the plant-pathogenic bacterium Dickeya dadantii 3937.</title>
        <authorList>
            <person name="Glasner J.D."/>
            <person name="Yang C.H."/>
            <person name="Reverchon S."/>
            <person name="Hugouvieux-Cotte-Pattat N."/>
            <person name="Condemine G."/>
            <person name="Bohin J.P."/>
            <person name="Van Gijsegem F."/>
            <person name="Yang S."/>
            <person name="Franza T."/>
            <person name="Expert D."/>
            <person name="Plunkett G. III"/>
            <person name="San Francisco M.J."/>
            <person name="Charkowski A.O."/>
            <person name="Py B."/>
            <person name="Bell K."/>
            <person name="Rauscher L."/>
            <person name="Rodriguez-Palenzuela P."/>
            <person name="Toussaint A."/>
            <person name="Holeva M.C."/>
            <person name="He S.Y."/>
            <person name="Douet V."/>
            <person name="Boccara M."/>
            <person name="Blanco C."/>
            <person name="Toth I."/>
            <person name="Anderson B.D."/>
            <person name="Biehl B.S."/>
            <person name="Mau B."/>
            <person name="Flynn S.M."/>
            <person name="Barras F."/>
            <person name="Lindeberg M."/>
            <person name="Birch P.R."/>
            <person name="Tsuyumu S."/>
            <person name="Shi X."/>
            <person name="Hibbing M."/>
            <person name="Yap M.N."/>
            <person name="Carpentier M."/>
            <person name="Dassa E."/>
            <person name="Umehara M."/>
            <person name="Kim J.F."/>
            <person name="Rusch M."/>
            <person name="Soni P."/>
            <person name="Mayhew G.F."/>
            <person name="Fouts D.E."/>
            <person name="Gill S.R."/>
            <person name="Blattner F.R."/>
            <person name="Keen N.T."/>
            <person name="Perna N.T."/>
        </authorList>
    </citation>
    <scope>NUCLEOTIDE SEQUENCE [LARGE SCALE GENOMIC DNA]</scope>
    <source>
        <strain evidence="2 3">3937</strain>
    </source>
</reference>
<feature type="transmembrane region" description="Helical" evidence="1">
    <location>
        <begin position="17"/>
        <end position="36"/>
    </location>
</feature>
<proteinExistence type="predicted"/>
<dbReference type="AlphaFoldDB" id="E0SJJ6"/>
<dbReference type="STRING" id="198628.Dda3937_04169"/>
<evidence type="ECO:0000313" key="3">
    <source>
        <dbReference type="Proteomes" id="UP000006859"/>
    </source>
</evidence>
<evidence type="ECO:0000256" key="1">
    <source>
        <dbReference type="SAM" id="Phobius"/>
    </source>
</evidence>
<dbReference type="eggNOG" id="ENOG5032S9Q">
    <property type="taxonomic scope" value="Bacteria"/>
</dbReference>
<dbReference type="HOGENOM" id="CLU_113317_0_0_6"/>
<keyword evidence="1" id="KW-1133">Transmembrane helix</keyword>
<dbReference type="Proteomes" id="UP000006859">
    <property type="component" value="Chromosome"/>
</dbReference>
<dbReference type="KEGG" id="ddd:Dda3937_04169"/>
<dbReference type="EMBL" id="CP002038">
    <property type="protein sequence ID" value="ADM99170.1"/>
    <property type="molecule type" value="Genomic_DNA"/>
</dbReference>
<name>E0SJJ6_DICD3</name>
<keyword evidence="3" id="KW-1185">Reference proteome</keyword>
<gene>
    <name evidence="2" type="ordered locus">Dda3937_04169</name>
</gene>